<evidence type="ECO:0000259" key="2">
    <source>
        <dbReference type="Pfam" id="PF09335"/>
    </source>
</evidence>
<feature type="transmembrane region" description="Helical" evidence="1">
    <location>
        <begin position="262"/>
        <end position="281"/>
    </location>
</feature>
<dbReference type="Proteomes" id="UP000316726">
    <property type="component" value="Chromosome 16"/>
</dbReference>
<evidence type="ECO:0000313" key="3">
    <source>
        <dbReference type="EMBL" id="QDZ25161.1"/>
    </source>
</evidence>
<keyword evidence="1" id="KW-1133">Transmembrane helix</keyword>
<keyword evidence="4" id="KW-1185">Reference proteome</keyword>
<dbReference type="PANTHER" id="PTHR46826">
    <property type="match status" value="1"/>
</dbReference>
<dbReference type="PANTHER" id="PTHR46826:SF1">
    <property type="entry name" value="TVP38_TMEM64 FAMILY MEMBRANE PROTEIN YDJX"/>
    <property type="match status" value="1"/>
</dbReference>
<sequence length="296" mass="31147">MELARGVRVRGSARGVGLTGTSSGVSSGRVQLRRGARHLVRLVGGRRGVEAKALDVLLERAVVVVESTAATNDYGWLVLATVIASTELVPLIPTQPLSLVSGLLFGASKGATITLLGTVTAATVAFSLARGPAGKTLSSVALRLEGGEGDDEGSSNAVLRKMGEGVEDMGFVQQTISIVLLRMSPVVPFSISNYMVGLTPVKPLPFVCGTLIGMSPWCLLYATLGKAAGSILFQDGQAFTIEGLEDLRSAVQQQLSQYSEEMSLFGLGTLVMLSVFVFTMVKKKSEENNNNNNTLL</sequence>
<dbReference type="OrthoDB" id="166803at2759"/>
<reference evidence="3 4" key="1">
    <citation type="submission" date="2018-07" db="EMBL/GenBank/DDBJ databases">
        <title>The complete nuclear genome of the prasinophyte Chloropicon primus (CCMP1205).</title>
        <authorList>
            <person name="Pombert J.-F."/>
            <person name="Otis C."/>
            <person name="Turmel M."/>
            <person name="Lemieux C."/>
        </authorList>
    </citation>
    <scope>NUCLEOTIDE SEQUENCE [LARGE SCALE GENOMIC DNA]</scope>
    <source>
        <strain evidence="3 4">CCMP1205</strain>
    </source>
</reference>
<keyword evidence="1" id="KW-0472">Membrane</keyword>
<keyword evidence="1" id="KW-0812">Transmembrane</keyword>
<accession>A0A5B8MXT8</accession>
<name>A0A5B8MXT8_9CHLO</name>
<dbReference type="InterPro" id="IPR053240">
    <property type="entry name" value="VTT_domain"/>
</dbReference>
<evidence type="ECO:0000256" key="1">
    <source>
        <dbReference type="SAM" id="Phobius"/>
    </source>
</evidence>
<evidence type="ECO:0000313" key="4">
    <source>
        <dbReference type="Proteomes" id="UP000316726"/>
    </source>
</evidence>
<organism evidence="3 4">
    <name type="scientific">Chloropicon primus</name>
    <dbReference type="NCBI Taxonomy" id="1764295"/>
    <lineage>
        <taxon>Eukaryota</taxon>
        <taxon>Viridiplantae</taxon>
        <taxon>Chlorophyta</taxon>
        <taxon>Chloropicophyceae</taxon>
        <taxon>Chloropicales</taxon>
        <taxon>Chloropicaceae</taxon>
        <taxon>Chloropicon</taxon>
    </lineage>
</organism>
<proteinExistence type="predicted"/>
<dbReference type="EMBL" id="CP031049">
    <property type="protein sequence ID" value="QDZ25161.1"/>
    <property type="molecule type" value="Genomic_DNA"/>
</dbReference>
<protein>
    <recommendedName>
        <fullName evidence="2">VTT domain-containing protein</fullName>
    </recommendedName>
</protein>
<dbReference type="Pfam" id="PF09335">
    <property type="entry name" value="VTT_dom"/>
    <property type="match status" value="1"/>
</dbReference>
<dbReference type="InterPro" id="IPR032816">
    <property type="entry name" value="VTT_dom"/>
</dbReference>
<dbReference type="AlphaFoldDB" id="A0A5B8MXT8"/>
<dbReference type="STRING" id="1764295.A0A5B8MXT8"/>
<gene>
    <name evidence="3" type="ORF">A3770_16p76790</name>
</gene>
<feature type="domain" description="VTT" evidence="2">
    <location>
        <begin position="92"/>
        <end position="226"/>
    </location>
</feature>